<feature type="domain" description="RRM" evidence="4">
    <location>
        <begin position="8"/>
        <end position="87"/>
    </location>
</feature>
<dbReference type="InParanoid" id="A0A066VSJ9"/>
<dbReference type="Proteomes" id="UP000027361">
    <property type="component" value="Unassembled WGS sequence"/>
</dbReference>
<keyword evidence="6" id="KW-1185">Reference proteome</keyword>
<name>A0A066VSJ9_TILAU</name>
<evidence type="ECO:0000313" key="6">
    <source>
        <dbReference type="Proteomes" id="UP000027361"/>
    </source>
</evidence>
<evidence type="ECO:0000313" key="5">
    <source>
        <dbReference type="EMBL" id="KDN44712.1"/>
    </source>
</evidence>
<evidence type="ECO:0000256" key="1">
    <source>
        <dbReference type="ARBA" id="ARBA00022884"/>
    </source>
</evidence>
<dbReference type="PROSITE" id="PS50102">
    <property type="entry name" value="RRM"/>
    <property type="match status" value="2"/>
</dbReference>
<dbReference type="Gene3D" id="3.30.70.330">
    <property type="match status" value="2"/>
</dbReference>
<dbReference type="SUPFAM" id="SSF54928">
    <property type="entry name" value="RNA-binding domain, RBD"/>
    <property type="match status" value="1"/>
</dbReference>
<dbReference type="InterPro" id="IPR035979">
    <property type="entry name" value="RBD_domain_sf"/>
</dbReference>
<sequence>MSSITPNSSLYVKNINNKVKKAELRSQLYALFNAYGRIIDVVATRSKGMSGQAFIVFADLASATAALRSLNGFEFYDKQLRIDYAQTKSRATIIHELGHEALFDAKILATTKKSGSEGSGSASAAGGRVTFSSAQGKGKAGAKKRGRDEDDSGEEEDEDDEGDDVDESRSRRKAQKTEDDGKEDEGSDDGEAMQMVDEDEDADDAGVALGPPLPEAGGVPNDTLYCPDLPDDVTDEMLGVLFGQYPGLSSVSIEEPAASAVPTGGRRTKKAVAAVKYAFVKYERMQQATKAKDALHQFKLAPKKVLSVHYAKRG</sequence>
<accession>A0A066VSJ9</accession>
<dbReference type="InterPro" id="IPR012677">
    <property type="entry name" value="Nucleotide-bd_a/b_plait_sf"/>
</dbReference>
<dbReference type="RefSeq" id="XP_013242886.1">
    <property type="nucleotide sequence ID" value="XM_013387432.1"/>
</dbReference>
<dbReference type="OrthoDB" id="277802at2759"/>
<dbReference type="AlphaFoldDB" id="A0A066VSJ9"/>
<comment type="caution">
    <text evidence="5">The sequence shown here is derived from an EMBL/GenBank/DDBJ whole genome shotgun (WGS) entry which is preliminary data.</text>
</comment>
<dbReference type="SMART" id="SM00360">
    <property type="entry name" value="RRM"/>
    <property type="match status" value="2"/>
</dbReference>
<evidence type="ECO:0000256" key="2">
    <source>
        <dbReference type="PROSITE-ProRule" id="PRU00176"/>
    </source>
</evidence>
<feature type="compositionally biased region" description="Acidic residues" evidence="3">
    <location>
        <begin position="180"/>
        <end position="204"/>
    </location>
</feature>
<reference evidence="5 6" key="1">
    <citation type="submission" date="2014-05" db="EMBL/GenBank/DDBJ databases">
        <title>Draft genome sequence of a rare smut relative, Tilletiaria anomala UBC 951.</title>
        <authorList>
            <consortium name="DOE Joint Genome Institute"/>
            <person name="Toome M."/>
            <person name="Kuo A."/>
            <person name="Henrissat B."/>
            <person name="Lipzen A."/>
            <person name="Tritt A."/>
            <person name="Yoshinaga Y."/>
            <person name="Zane M."/>
            <person name="Barry K."/>
            <person name="Grigoriev I.V."/>
            <person name="Spatafora J.W."/>
            <person name="Aimea M.C."/>
        </authorList>
    </citation>
    <scope>NUCLEOTIDE SEQUENCE [LARGE SCALE GENOMIC DNA]</scope>
    <source>
        <strain evidence="5 6">UBC 951</strain>
    </source>
</reference>
<dbReference type="FunFam" id="3.30.70.330:FF:000039">
    <property type="entry name" value="U1 small nuclear ribonucleoprotein A"/>
    <property type="match status" value="1"/>
</dbReference>
<dbReference type="PANTHER" id="PTHR10501">
    <property type="entry name" value="U1 SMALL NUCLEAR RIBONUCLEOPROTEIN A/U2 SMALL NUCLEAR RIBONUCLEOPROTEIN B"/>
    <property type="match status" value="1"/>
</dbReference>
<dbReference type="HOGENOM" id="CLU_041869_1_1_1"/>
<dbReference type="CDD" id="cd12246">
    <property type="entry name" value="RRM1_U1A_like"/>
    <property type="match status" value="1"/>
</dbReference>
<dbReference type="OMA" id="CITEAEG"/>
<dbReference type="STRING" id="1037660.A0A066VSJ9"/>
<evidence type="ECO:0000259" key="4">
    <source>
        <dbReference type="PROSITE" id="PS50102"/>
    </source>
</evidence>
<feature type="domain" description="RRM" evidence="4">
    <location>
        <begin position="222"/>
        <end position="313"/>
    </location>
</feature>
<dbReference type="GO" id="GO:0003723">
    <property type="term" value="F:RNA binding"/>
    <property type="evidence" value="ECO:0007669"/>
    <property type="project" value="UniProtKB-UniRule"/>
</dbReference>
<gene>
    <name evidence="5" type="ORF">K437DRAFT_256954</name>
</gene>
<dbReference type="EMBL" id="JMSN01000049">
    <property type="protein sequence ID" value="KDN44712.1"/>
    <property type="molecule type" value="Genomic_DNA"/>
</dbReference>
<protein>
    <recommendedName>
        <fullName evidence="4">RRM domain-containing protein</fullName>
    </recommendedName>
</protein>
<evidence type="ECO:0000256" key="3">
    <source>
        <dbReference type="SAM" id="MobiDB-lite"/>
    </source>
</evidence>
<dbReference type="InterPro" id="IPR000504">
    <property type="entry name" value="RRM_dom"/>
</dbReference>
<feature type="compositionally biased region" description="Acidic residues" evidence="3">
    <location>
        <begin position="149"/>
        <end position="166"/>
    </location>
</feature>
<dbReference type="GeneID" id="25264566"/>
<organism evidence="5 6">
    <name type="scientific">Tilletiaria anomala (strain ATCC 24038 / CBS 436.72 / UBC 951)</name>
    <dbReference type="NCBI Taxonomy" id="1037660"/>
    <lineage>
        <taxon>Eukaryota</taxon>
        <taxon>Fungi</taxon>
        <taxon>Dikarya</taxon>
        <taxon>Basidiomycota</taxon>
        <taxon>Ustilaginomycotina</taxon>
        <taxon>Exobasidiomycetes</taxon>
        <taxon>Georgefischeriales</taxon>
        <taxon>Tilletiariaceae</taxon>
        <taxon>Tilletiaria</taxon>
    </lineage>
</organism>
<feature type="region of interest" description="Disordered" evidence="3">
    <location>
        <begin position="113"/>
        <end position="224"/>
    </location>
</feature>
<keyword evidence="1 2" id="KW-0694">RNA-binding</keyword>
<dbReference type="Pfam" id="PF00076">
    <property type="entry name" value="RRM_1"/>
    <property type="match status" value="1"/>
</dbReference>
<proteinExistence type="predicted"/>